<dbReference type="Gene3D" id="3.50.50.60">
    <property type="entry name" value="FAD/NAD(P)-binding domain"/>
    <property type="match status" value="2"/>
</dbReference>
<dbReference type="SMART" id="SM00450">
    <property type="entry name" value="RHOD"/>
    <property type="match status" value="1"/>
</dbReference>
<keyword evidence="3" id="KW-0285">Flavoprotein</keyword>
<keyword evidence="6" id="KW-0676">Redox-active center</keyword>
<dbReference type="PRINTS" id="PR00368">
    <property type="entry name" value="FADPNR"/>
</dbReference>
<dbReference type="SUPFAM" id="SSF55424">
    <property type="entry name" value="FAD/NAD-linked reductases, dimerisation (C-terminal) domain"/>
    <property type="match status" value="1"/>
</dbReference>
<dbReference type="GO" id="GO:0016491">
    <property type="term" value="F:oxidoreductase activity"/>
    <property type="evidence" value="ECO:0007669"/>
    <property type="project" value="UniProtKB-KW"/>
</dbReference>
<dbReference type="Proteomes" id="UP000014809">
    <property type="component" value="Chromosome"/>
</dbReference>
<comment type="cofactor">
    <cofactor evidence="1">
        <name>FAD</name>
        <dbReference type="ChEBI" id="CHEBI:57692"/>
    </cofactor>
</comment>
<dbReference type="HOGENOM" id="CLU_003291_1_2_11"/>
<dbReference type="InterPro" id="IPR036188">
    <property type="entry name" value="FAD/NAD-bd_sf"/>
</dbReference>
<evidence type="ECO:0000259" key="7">
    <source>
        <dbReference type="PROSITE" id="PS50206"/>
    </source>
</evidence>
<organism evidence="8 9">
    <name type="scientific">Corynebacterium terpenotabidum Y-11</name>
    <dbReference type="NCBI Taxonomy" id="1200352"/>
    <lineage>
        <taxon>Bacteria</taxon>
        <taxon>Bacillati</taxon>
        <taxon>Actinomycetota</taxon>
        <taxon>Actinomycetes</taxon>
        <taxon>Mycobacteriales</taxon>
        <taxon>Corynebacteriaceae</taxon>
        <taxon>Corynebacterium</taxon>
    </lineage>
</organism>
<name>S4XF41_9CORY</name>
<keyword evidence="4" id="KW-0274">FAD</keyword>
<dbReference type="RefSeq" id="WP_020442106.1">
    <property type="nucleotide sequence ID" value="NC_021663.1"/>
</dbReference>
<reference evidence="8 9" key="1">
    <citation type="submission" date="2012-06" db="EMBL/GenBank/DDBJ databases">
        <title>Complete genome sequence of Corynebacterium terpenotabidum Y-11 (=DSM 44721).</title>
        <authorList>
            <person name="Ruckert C."/>
            <person name="Albersmeier A."/>
            <person name="Al-Dilaimi A."/>
            <person name="Szczepanowski R."/>
            <person name="Kalinowski J."/>
        </authorList>
    </citation>
    <scope>NUCLEOTIDE SEQUENCE [LARGE SCALE GENOMIC DNA]</scope>
    <source>
        <strain evidence="8 9">Y-11</strain>
    </source>
</reference>
<evidence type="ECO:0000256" key="2">
    <source>
        <dbReference type="ARBA" id="ARBA00009130"/>
    </source>
</evidence>
<evidence type="ECO:0000256" key="6">
    <source>
        <dbReference type="ARBA" id="ARBA00023284"/>
    </source>
</evidence>
<comment type="similarity">
    <text evidence="2">Belongs to the class-III pyridine nucleotide-disulfide oxidoreductase family.</text>
</comment>
<dbReference type="EMBL" id="CP003696">
    <property type="protein sequence ID" value="AGP31757.1"/>
    <property type="molecule type" value="Genomic_DNA"/>
</dbReference>
<dbReference type="Gene3D" id="3.40.250.10">
    <property type="entry name" value="Rhodanese-like domain"/>
    <property type="match status" value="1"/>
</dbReference>
<dbReference type="InterPro" id="IPR050260">
    <property type="entry name" value="FAD-bd_OxRdtase"/>
</dbReference>
<dbReference type="PATRIC" id="fig|1200352.3.peg.2161"/>
<dbReference type="Pfam" id="PF00581">
    <property type="entry name" value="Rhodanese"/>
    <property type="match status" value="1"/>
</dbReference>
<dbReference type="OrthoDB" id="9802028at2"/>
<feature type="domain" description="Rhodanese" evidence="7">
    <location>
        <begin position="473"/>
        <end position="560"/>
    </location>
</feature>
<accession>S4XF41</accession>
<dbReference type="Pfam" id="PF02852">
    <property type="entry name" value="Pyr_redox_dim"/>
    <property type="match status" value="1"/>
</dbReference>
<dbReference type="KEGG" id="cter:A606_10590"/>
<dbReference type="STRING" id="1200352.A606_10590"/>
<dbReference type="InterPro" id="IPR001763">
    <property type="entry name" value="Rhodanese-like_dom"/>
</dbReference>
<gene>
    <name evidence="8" type="ORF">A606_10590</name>
</gene>
<dbReference type="PANTHER" id="PTHR43429:SF1">
    <property type="entry name" value="NAD(P)H SULFUR OXIDOREDUCTASE (COA-DEPENDENT)"/>
    <property type="match status" value="1"/>
</dbReference>
<dbReference type="PROSITE" id="PS50206">
    <property type="entry name" value="RHODANESE_3"/>
    <property type="match status" value="1"/>
</dbReference>
<dbReference type="InterPro" id="IPR036873">
    <property type="entry name" value="Rhodanese-like_dom_sf"/>
</dbReference>
<dbReference type="PRINTS" id="PR00411">
    <property type="entry name" value="PNDRDTASEI"/>
</dbReference>
<evidence type="ECO:0000313" key="8">
    <source>
        <dbReference type="EMBL" id="AGP31757.1"/>
    </source>
</evidence>
<dbReference type="Pfam" id="PF07992">
    <property type="entry name" value="Pyr_redox_2"/>
    <property type="match status" value="1"/>
</dbReference>
<dbReference type="SUPFAM" id="SSF52821">
    <property type="entry name" value="Rhodanese/Cell cycle control phosphatase"/>
    <property type="match status" value="1"/>
</dbReference>
<dbReference type="eggNOG" id="COG0607">
    <property type="taxonomic scope" value="Bacteria"/>
</dbReference>
<dbReference type="PANTHER" id="PTHR43429">
    <property type="entry name" value="PYRIDINE NUCLEOTIDE-DISULFIDE OXIDOREDUCTASE DOMAIN-CONTAINING"/>
    <property type="match status" value="1"/>
</dbReference>
<evidence type="ECO:0000256" key="1">
    <source>
        <dbReference type="ARBA" id="ARBA00001974"/>
    </source>
</evidence>
<evidence type="ECO:0000256" key="5">
    <source>
        <dbReference type="ARBA" id="ARBA00023002"/>
    </source>
</evidence>
<dbReference type="eggNOG" id="COG0446">
    <property type="taxonomic scope" value="Bacteria"/>
</dbReference>
<protein>
    <submittedName>
        <fullName evidence="8">Pyridine nucleotide-disulfide oxidoreductase</fullName>
    </submittedName>
</protein>
<evidence type="ECO:0000313" key="9">
    <source>
        <dbReference type="Proteomes" id="UP000014809"/>
    </source>
</evidence>
<dbReference type="InterPro" id="IPR023753">
    <property type="entry name" value="FAD/NAD-binding_dom"/>
</dbReference>
<evidence type="ECO:0000256" key="3">
    <source>
        <dbReference type="ARBA" id="ARBA00022630"/>
    </source>
</evidence>
<dbReference type="AlphaFoldDB" id="S4XF41"/>
<keyword evidence="9" id="KW-1185">Reference proteome</keyword>
<dbReference type="SUPFAM" id="SSF51905">
    <property type="entry name" value="FAD/NAD(P)-binding domain"/>
    <property type="match status" value="1"/>
</dbReference>
<sequence>MTDQTHSPRHTVIVGGVAGGMSAATRLRRRDEHARITVLEKSGHVSFANCGLPYYIGGVIEGRENLLLQTPASLHERFNLDVHVNTEVTAIDRAAHELTVTDLTTGQQRTIGYDTLVLSPGAAPFIPPVPGIERALALRTVEDTDRIHDAVAGLAPGAPVVVAGGGFIGIEVAENLAHRGLDVTVVEFGPQIMGPLDPEIAGIVERRLVDNGVHVLTGTGVATVEDVTVTLTDGTSRPADLVIAAAGVRPATGFAAEAGLETLAGGALVVDATWRTSDPDIFAVGDAVATPDALTGEPVVVPLAQTANRDGRLVADIISGDDVSLPRTWGTSVMGVFGLQVASTGWTEKRLVAAGVPHQVIATHPASHAGYYPGAAGLSMKLLVGTGDFRGEDLRDRILGAQVVGEEGADKRLDILATAMQSGRRASELLDLELAYAPQFSSAKDPVNMLGYIADNLRTGRTELVTWNQIDELAQDAVLLDVRTPGEFAAGSLPGAVNIPLDELRGRLGEVRELCGEAPVVVFCQVGQRGHVAESVLRGEGLTRVYNLTGGYRTWSDGQRTLR</sequence>
<evidence type="ECO:0000256" key="4">
    <source>
        <dbReference type="ARBA" id="ARBA00022827"/>
    </source>
</evidence>
<keyword evidence="5" id="KW-0560">Oxidoreductase</keyword>
<dbReference type="InterPro" id="IPR016156">
    <property type="entry name" value="FAD/NAD-linked_Rdtase_dimer_sf"/>
</dbReference>
<proteinExistence type="inferred from homology"/>
<dbReference type="InterPro" id="IPR004099">
    <property type="entry name" value="Pyr_nucl-diS_OxRdtase_dimer"/>
</dbReference>